<dbReference type="STRING" id="3760.M5X6A0"/>
<dbReference type="Proteomes" id="UP000006882">
    <property type="component" value="Chromosome G4"/>
</dbReference>
<dbReference type="OMA" id="RHINIDF"/>
<sequence>MAQWSNLPHHLLVSIAKLLFVLEDFTVFGTVCRSWKSDAIKENFTRTSHQVPLLMLPKRESATIREFYNLKKGKIHKLNLPPLAKEKLCYSSLGWLKTQKFTLSSSASFTSDYIVMIHSWGKFAFWRPGDHEWTIVDDAFGKPYHIYSDLTYHNGQFYAVNASGHVFVCEMEEPKKAKMKLVVPSSIPCSS</sequence>
<dbReference type="Gene3D" id="1.20.1280.50">
    <property type="match status" value="1"/>
</dbReference>
<evidence type="ECO:0000313" key="3">
    <source>
        <dbReference type="Proteomes" id="UP000006882"/>
    </source>
</evidence>
<evidence type="ECO:0000259" key="1">
    <source>
        <dbReference type="Pfam" id="PF03478"/>
    </source>
</evidence>
<dbReference type="InterPro" id="IPR005174">
    <property type="entry name" value="KIB1-4_b-propeller"/>
</dbReference>
<dbReference type="EMBL" id="CM007654">
    <property type="protein sequence ID" value="ONI13280.1"/>
    <property type="molecule type" value="Genomic_DNA"/>
</dbReference>
<dbReference type="AlphaFoldDB" id="M5X6A0"/>
<reference evidence="2 3" key="1">
    <citation type="journal article" date="2013" name="Nat. Genet.">
        <title>The high-quality draft genome of peach (Prunus persica) identifies unique patterns of genetic diversity, domestication and genome evolution.</title>
        <authorList>
            <consortium name="International Peach Genome Initiative"/>
            <person name="Verde I."/>
            <person name="Abbott A.G."/>
            <person name="Scalabrin S."/>
            <person name="Jung S."/>
            <person name="Shu S."/>
            <person name="Marroni F."/>
            <person name="Zhebentyayeva T."/>
            <person name="Dettori M.T."/>
            <person name="Grimwood J."/>
            <person name="Cattonaro F."/>
            <person name="Zuccolo A."/>
            <person name="Rossini L."/>
            <person name="Jenkins J."/>
            <person name="Vendramin E."/>
            <person name="Meisel L.A."/>
            <person name="Decroocq V."/>
            <person name="Sosinski B."/>
            <person name="Prochnik S."/>
            <person name="Mitros T."/>
            <person name="Policriti A."/>
            <person name="Cipriani G."/>
            <person name="Dondini L."/>
            <person name="Ficklin S."/>
            <person name="Goodstein D.M."/>
            <person name="Xuan P."/>
            <person name="Del Fabbro C."/>
            <person name="Aramini V."/>
            <person name="Copetti D."/>
            <person name="Gonzalez S."/>
            <person name="Horner D.S."/>
            <person name="Falchi R."/>
            <person name="Lucas S."/>
            <person name="Mica E."/>
            <person name="Maldonado J."/>
            <person name="Lazzari B."/>
            <person name="Bielenberg D."/>
            <person name="Pirona R."/>
            <person name="Miculan M."/>
            <person name="Barakat A."/>
            <person name="Testolin R."/>
            <person name="Stella A."/>
            <person name="Tartarini S."/>
            <person name="Tonutti P."/>
            <person name="Arus P."/>
            <person name="Orellana A."/>
            <person name="Wells C."/>
            <person name="Main D."/>
            <person name="Vizzotto G."/>
            <person name="Silva H."/>
            <person name="Salamini F."/>
            <person name="Schmutz J."/>
            <person name="Morgante M."/>
            <person name="Rokhsar D.S."/>
        </authorList>
    </citation>
    <scope>NUCLEOTIDE SEQUENCE [LARGE SCALE GENOMIC DNA]</scope>
    <source>
        <strain evidence="3">cv. Nemared</strain>
    </source>
</reference>
<proteinExistence type="predicted"/>
<dbReference type="Gramene" id="ONI13280">
    <property type="protein sequence ID" value="ONI13280"/>
    <property type="gene ID" value="PRUPE_4G213300"/>
</dbReference>
<dbReference type="HOGENOM" id="CLU_1423713_0_0_1"/>
<gene>
    <name evidence="2" type="ORF">PRUPE_4G213300</name>
</gene>
<keyword evidence="3" id="KW-1185">Reference proteome</keyword>
<protein>
    <recommendedName>
        <fullName evidence="1">KIB1-4 beta-propeller domain-containing protein</fullName>
    </recommendedName>
</protein>
<evidence type="ECO:0000313" key="2">
    <source>
        <dbReference type="EMBL" id="ONI13280.1"/>
    </source>
</evidence>
<dbReference type="Pfam" id="PF03478">
    <property type="entry name" value="Beta-prop_KIB1-4"/>
    <property type="match status" value="1"/>
</dbReference>
<organism evidence="2 3">
    <name type="scientific">Prunus persica</name>
    <name type="common">Peach</name>
    <name type="synonym">Amygdalus persica</name>
    <dbReference type="NCBI Taxonomy" id="3760"/>
    <lineage>
        <taxon>Eukaryota</taxon>
        <taxon>Viridiplantae</taxon>
        <taxon>Streptophyta</taxon>
        <taxon>Embryophyta</taxon>
        <taxon>Tracheophyta</taxon>
        <taxon>Spermatophyta</taxon>
        <taxon>Magnoliopsida</taxon>
        <taxon>eudicotyledons</taxon>
        <taxon>Gunneridae</taxon>
        <taxon>Pentapetalae</taxon>
        <taxon>rosids</taxon>
        <taxon>fabids</taxon>
        <taxon>Rosales</taxon>
        <taxon>Rosaceae</taxon>
        <taxon>Amygdaloideae</taxon>
        <taxon>Amygdaleae</taxon>
        <taxon>Prunus</taxon>
    </lineage>
</organism>
<name>M5X6A0_PRUPE</name>
<dbReference type="PANTHER" id="PTHR33110:SF148">
    <property type="entry name" value="F-BOX DOMAIN-CONTAINING PROTEIN"/>
    <property type="match status" value="1"/>
</dbReference>
<accession>M5X6A0</accession>
<dbReference type="PANTHER" id="PTHR33110">
    <property type="entry name" value="F-BOX/KELCH-REPEAT PROTEIN-RELATED"/>
    <property type="match status" value="1"/>
</dbReference>
<feature type="domain" description="KIB1-4 beta-propeller" evidence="1">
    <location>
        <begin position="80"/>
        <end position="177"/>
    </location>
</feature>